<organism evidence="2 3">
    <name type="scientific">Lentzea sokolovensis</name>
    <dbReference type="NCBI Taxonomy" id="3095429"/>
    <lineage>
        <taxon>Bacteria</taxon>
        <taxon>Bacillati</taxon>
        <taxon>Actinomycetota</taxon>
        <taxon>Actinomycetes</taxon>
        <taxon>Pseudonocardiales</taxon>
        <taxon>Pseudonocardiaceae</taxon>
        <taxon>Lentzea</taxon>
    </lineage>
</organism>
<dbReference type="EMBL" id="JAXAVU010000009">
    <property type="protein sequence ID" value="MDX8144269.1"/>
    <property type="molecule type" value="Genomic_DNA"/>
</dbReference>
<comment type="caution">
    <text evidence="2">The sequence shown here is derived from an EMBL/GenBank/DDBJ whole genome shotgun (WGS) entry which is preliminary data.</text>
</comment>
<evidence type="ECO:0000256" key="1">
    <source>
        <dbReference type="SAM" id="MobiDB-lite"/>
    </source>
</evidence>
<gene>
    <name evidence="2" type="ORF">SK854_19285</name>
</gene>
<dbReference type="Proteomes" id="UP001285352">
    <property type="component" value="Unassembled WGS sequence"/>
</dbReference>
<reference evidence="2 3" key="1">
    <citation type="submission" date="2023-11" db="EMBL/GenBank/DDBJ databases">
        <title>Lentzea sokolovensis, sp. nov., Lentzea kristufkii, sp. nov., and Lentzea miocenensis, sp. nov., rare actinobacteria from Sokolov Coal Basin, Miocene lacustrine sediment, Czech Republic.</title>
        <authorList>
            <person name="Lara A."/>
            <person name="Kotroba L."/>
            <person name="Nouioui I."/>
            <person name="Neumann-Schaal M."/>
            <person name="Mast Y."/>
            <person name="Chronakova A."/>
        </authorList>
    </citation>
    <scope>NUCLEOTIDE SEQUENCE [LARGE SCALE GENOMIC DNA]</scope>
    <source>
        <strain evidence="2 3">BCCO 10_0061</strain>
    </source>
</reference>
<name>A0ABU4UXS6_9PSEU</name>
<evidence type="ECO:0000313" key="3">
    <source>
        <dbReference type="Proteomes" id="UP001285352"/>
    </source>
</evidence>
<protein>
    <submittedName>
        <fullName evidence="2">Uncharacterized protein</fullName>
    </submittedName>
</protein>
<evidence type="ECO:0000313" key="2">
    <source>
        <dbReference type="EMBL" id="MDX8144269.1"/>
    </source>
</evidence>
<keyword evidence="3" id="KW-1185">Reference proteome</keyword>
<sequence length="327" mass="35053">MLDDVLDHSPGRVHLAASAAESGESPLVLGGYCVRKPDEHNRMGIGFLHGVVGDRSTSIRDLTAYMVKMLSAPLQRSMHDLVGDIAVGQQEVWTLIAAVLSAAESLNGAPPRVGGAGGLQVRSIVHDCGGAALAWMAMAQAHGNLREPWQFRDVVHESGALATTSSVLRGTEIMLSDYLSVAVQAVDHGLAVGTAITSLARPDQGEHALLDDGAPAEDDEADSPSGEIETLSEPDWDGLNEALWPVVVTSELACIESVGYMSGLVLRGRFKIKLRRSDVIGFETNHAAIVLTVSNRRYWPDRETMTFVVLFVMSTPELISDLHAWLA</sequence>
<dbReference type="RefSeq" id="WP_319976484.1">
    <property type="nucleotide sequence ID" value="NZ_JAXAVU010000009.1"/>
</dbReference>
<accession>A0ABU4UXS6</accession>
<feature type="region of interest" description="Disordered" evidence="1">
    <location>
        <begin position="206"/>
        <end position="233"/>
    </location>
</feature>
<proteinExistence type="predicted"/>